<sequence length="228" mass="23165">MDLQLSDRVALVVGGKGYIGRAVVDRLRAEGATVVVASRSAGDDEDSVSMDTASQASVDAAVASVLGRHGRIDVLVVTAAPSAQTLDPSRKSDPEQIAEAIDGKALGFLRVANAVLPHQREAGFGRVVVVSGQNAYISGNITASLRNTATNVVAKNLADEFAGTGVGVNVVNPGTVTDEPSSEVPHGAGGESSPQQIADLVAFLSSPLSALSGESVSIAHRMLGTVVV</sequence>
<dbReference type="PRINTS" id="PR00081">
    <property type="entry name" value="GDHRDH"/>
</dbReference>
<keyword evidence="2" id="KW-0560">Oxidoreductase</keyword>
<dbReference type="AlphaFoldDB" id="A0A175S1Z9"/>
<dbReference type="RefSeq" id="WP_058724821.1">
    <property type="nucleotide sequence ID" value="NZ_LDQC01000022.1"/>
</dbReference>
<organism evidence="4 5">
    <name type="scientific">Curtobacterium luteum</name>
    <dbReference type="NCBI Taxonomy" id="33881"/>
    <lineage>
        <taxon>Bacteria</taxon>
        <taxon>Bacillati</taxon>
        <taxon>Actinomycetota</taxon>
        <taxon>Actinomycetes</taxon>
        <taxon>Micrococcales</taxon>
        <taxon>Microbacteriaceae</taxon>
        <taxon>Curtobacterium</taxon>
    </lineage>
</organism>
<feature type="region of interest" description="Disordered" evidence="3">
    <location>
        <begin position="174"/>
        <end position="193"/>
    </location>
</feature>
<dbReference type="PATRIC" id="fig|33881.3.peg.970"/>
<evidence type="ECO:0000256" key="3">
    <source>
        <dbReference type="SAM" id="MobiDB-lite"/>
    </source>
</evidence>
<proteinExistence type="inferred from homology"/>
<evidence type="ECO:0000313" key="4">
    <source>
        <dbReference type="EMBL" id="KTR09130.1"/>
    </source>
</evidence>
<evidence type="ECO:0000256" key="1">
    <source>
        <dbReference type="ARBA" id="ARBA00006484"/>
    </source>
</evidence>
<gene>
    <name evidence="4" type="ORF">NS184_03525</name>
</gene>
<dbReference type="PANTHER" id="PTHR43943">
    <property type="entry name" value="DEHYDROGENASE/REDUCTASE (SDR FAMILY) MEMBER 4"/>
    <property type="match status" value="1"/>
</dbReference>
<dbReference type="Gene3D" id="3.40.50.720">
    <property type="entry name" value="NAD(P)-binding Rossmann-like Domain"/>
    <property type="match status" value="1"/>
</dbReference>
<dbReference type="PANTHER" id="PTHR43943:SF17">
    <property type="entry name" value="3-PHENYLPROPIONATE-DIHYDRODIOL_CINNAMIC ACID-DIHYDRODIOL DEHYDROGENASE"/>
    <property type="match status" value="1"/>
</dbReference>
<dbReference type="OrthoDB" id="3208554at2"/>
<dbReference type="GO" id="GO:0016491">
    <property type="term" value="F:oxidoreductase activity"/>
    <property type="evidence" value="ECO:0007669"/>
    <property type="project" value="UniProtKB-KW"/>
</dbReference>
<evidence type="ECO:0000256" key="2">
    <source>
        <dbReference type="ARBA" id="ARBA00023002"/>
    </source>
</evidence>
<dbReference type="Pfam" id="PF00106">
    <property type="entry name" value="adh_short"/>
    <property type="match status" value="1"/>
</dbReference>
<reference evidence="4 5" key="1">
    <citation type="journal article" date="2016" name="Front. Microbiol.">
        <title>Genomic Resource of Rice Seed Associated Bacteria.</title>
        <authorList>
            <person name="Midha S."/>
            <person name="Bansal K."/>
            <person name="Sharma S."/>
            <person name="Kumar N."/>
            <person name="Patil P.P."/>
            <person name="Chaudhry V."/>
            <person name="Patil P.B."/>
        </authorList>
    </citation>
    <scope>NUCLEOTIDE SEQUENCE [LARGE SCALE GENOMIC DNA]</scope>
    <source>
        <strain evidence="4 5">NS184</strain>
    </source>
</reference>
<comment type="caution">
    <text evidence="4">The sequence shown here is derived from an EMBL/GenBank/DDBJ whole genome shotgun (WGS) entry which is preliminary data.</text>
</comment>
<protein>
    <submittedName>
        <fullName evidence="4">Dehydrogenase</fullName>
    </submittedName>
</protein>
<dbReference type="InterPro" id="IPR036291">
    <property type="entry name" value="NAD(P)-bd_dom_sf"/>
</dbReference>
<evidence type="ECO:0000313" key="5">
    <source>
        <dbReference type="Proteomes" id="UP000078252"/>
    </source>
</evidence>
<name>A0A175S1Z9_9MICO</name>
<dbReference type="STRING" id="33881.NS184_03525"/>
<dbReference type="CDD" id="cd05233">
    <property type="entry name" value="SDR_c"/>
    <property type="match status" value="1"/>
</dbReference>
<dbReference type="Proteomes" id="UP000078252">
    <property type="component" value="Unassembled WGS sequence"/>
</dbReference>
<comment type="similarity">
    <text evidence="1">Belongs to the short-chain dehydrogenases/reductases (SDR) family.</text>
</comment>
<accession>A0A175S1Z9</accession>
<dbReference type="EMBL" id="LDQC01000022">
    <property type="protein sequence ID" value="KTR09130.1"/>
    <property type="molecule type" value="Genomic_DNA"/>
</dbReference>
<dbReference type="InterPro" id="IPR002347">
    <property type="entry name" value="SDR_fam"/>
</dbReference>
<dbReference type="SUPFAM" id="SSF51735">
    <property type="entry name" value="NAD(P)-binding Rossmann-fold domains"/>
    <property type="match status" value="1"/>
</dbReference>